<evidence type="ECO:0000256" key="6">
    <source>
        <dbReference type="PROSITE-ProRule" id="PRU01240"/>
    </source>
</evidence>
<comment type="caution">
    <text evidence="9">The sequence shown here is derived from an EMBL/GenBank/DDBJ whole genome shotgun (WGS) entry which is preliminary data.</text>
</comment>
<evidence type="ECO:0000256" key="5">
    <source>
        <dbReference type="ARBA" id="ARBA00022825"/>
    </source>
</evidence>
<name>A0A7Y3W420_9PROT</name>
<gene>
    <name evidence="9" type="ORF">HK107_00100</name>
</gene>
<dbReference type="InterPro" id="IPR023828">
    <property type="entry name" value="Peptidase_S8_Ser-AS"/>
</dbReference>
<dbReference type="PANTHER" id="PTHR43806:SF11">
    <property type="entry name" value="CEREVISIN-RELATED"/>
    <property type="match status" value="1"/>
</dbReference>
<evidence type="ECO:0000256" key="7">
    <source>
        <dbReference type="SAM" id="SignalP"/>
    </source>
</evidence>
<protein>
    <submittedName>
        <fullName evidence="9">S8 family serine peptidase</fullName>
    </submittedName>
</protein>
<dbReference type="Gene3D" id="3.40.50.200">
    <property type="entry name" value="Peptidase S8/S53 domain"/>
    <property type="match status" value="1"/>
</dbReference>
<dbReference type="EMBL" id="JABFCX010000001">
    <property type="protein sequence ID" value="NNU14721.1"/>
    <property type="molecule type" value="Genomic_DNA"/>
</dbReference>
<evidence type="ECO:0000256" key="2">
    <source>
        <dbReference type="ARBA" id="ARBA00022670"/>
    </source>
</evidence>
<evidence type="ECO:0000256" key="3">
    <source>
        <dbReference type="ARBA" id="ARBA00022729"/>
    </source>
</evidence>
<dbReference type="RefSeq" id="WP_173195585.1">
    <property type="nucleotide sequence ID" value="NZ_JABFCX010000001.1"/>
</dbReference>
<dbReference type="InterPro" id="IPR015500">
    <property type="entry name" value="Peptidase_S8_subtilisin-rel"/>
</dbReference>
<keyword evidence="4 6" id="KW-0378">Hydrolase</keyword>
<evidence type="ECO:0000313" key="10">
    <source>
        <dbReference type="Proteomes" id="UP000536835"/>
    </source>
</evidence>
<comment type="similarity">
    <text evidence="1 6">Belongs to the peptidase S8 family.</text>
</comment>
<feature type="chain" id="PRO_5030995937" evidence="7">
    <location>
        <begin position="22"/>
        <end position="1219"/>
    </location>
</feature>
<evidence type="ECO:0000256" key="4">
    <source>
        <dbReference type="ARBA" id="ARBA00022801"/>
    </source>
</evidence>
<feature type="signal peptide" evidence="7">
    <location>
        <begin position="1"/>
        <end position="21"/>
    </location>
</feature>
<keyword evidence="2 6" id="KW-0645">Protease</keyword>
<feature type="domain" description="Peptidase S8/S53" evidence="8">
    <location>
        <begin position="532"/>
        <end position="764"/>
    </location>
</feature>
<feature type="active site" description="Charge relay system" evidence="6">
    <location>
        <position position="511"/>
    </location>
</feature>
<dbReference type="GO" id="GO:0006508">
    <property type="term" value="P:proteolysis"/>
    <property type="evidence" value="ECO:0007669"/>
    <property type="project" value="UniProtKB-KW"/>
</dbReference>
<feature type="active site" description="Charge relay system" evidence="6">
    <location>
        <position position="714"/>
    </location>
</feature>
<organism evidence="9 10">
    <name type="scientific">Parvularcula mediterranea</name>
    <dbReference type="NCBI Taxonomy" id="2732508"/>
    <lineage>
        <taxon>Bacteria</taxon>
        <taxon>Pseudomonadati</taxon>
        <taxon>Pseudomonadota</taxon>
        <taxon>Alphaproteobacteria</taxon>
        <taxon>Parvularculales</taxon>
        <taxon>Parvularculaceae</taxon>
        <taxon>Parvularcula</taxon>
    </lineage>
</organism>
<dbReference type="Pfam" id="PF00082">
    <property type="entry name" value="Peptidase_S8"/>
    <property type="match status" value="1"/>
</dbReference>
<keyword evidence="10" id="KW-1185">Reference proteome</keyword>
<dbReference type="GO" id="GO:0004252">
    <property type="term" value="F:serine-type endopeptidase activity"/>
    <property type="evidence" value="ECO:0007669"/>
    <property type="project" value="UniProtKB-UniRule"/>
</dbReference>
<dbReference type="AlphaFoldDB" id="A0A7Y3W420"/>
<dbReference type="PROSITE" id="PS00138">
    <property type="entry name" value="SUBTILASE_SER"/>
    <property type="match status" value="1"/>
</dbReference>
<dbReference type="InterPro" id="IPR034061">
    <property type="entry name" value="Peptidases_S8_Autotransporter"/>
</dbReference>
<evidence type="ECO:0000313" key="9">
    <source>
        <dbReference type="EMBL" id="NNU14721.1"/>
    </source>
</evidence>
<keyword evidence="5 6" id="KW-0720">Serine protease</keyword>
<dbReference type="Proteomes" id="UP000536835">
    <property type="component" value="Unassembled WGS sequence"/>
</dbReference>
<dbReference type="InterPro" id="IPR036852">
    <property type="entry name" value="Peptidase_S8/S53_dom_sf"/>
</dbReference>
<dbReference type="InterPro" id="IPR000209">
    <property type="entry name" value="Peptidase_S8/S53_dom"/>
</dbReference>
<keyword evidence="3 7" id="KW-0732">Signal</keyword>
<dbReference type="PRINTS" id="PR00723">
    <property type="entry name" value="SUBTILISIN"/>
</dbReference>
<evidence type="ECO:0000259" key="8">
    <source>
        <dbReference type="Pfam" id="PF00082"/>
    </source>
</evidence>
<sequence length="1219" mass="128413">MKKLFLTAGIAALAAGSVASASTMSMSTRSLHIDPLSLHIDPLSLHIDPLSLHIDPLSLHIDPLSLHIDPLQRALGTSFFDANSLHIDPLSLHIDPLSLHIDPLSLHIDPLSLHIDPLSLHIDPLSLHIDPLSLHIDPLALGFMAMQWDSLSGSEEMLTGQADFFWGTFDPLSLHIDPLSLHIDPLSLHIDPLSLHIDPLSLHIDPLSLHIDPLSLHIDPLSLHIDPLSLHIDPLSLHIDPLSLHIDPLSLHIDPLSLHIDPLSLHIDPLSLHIDPLAVQLQALSLHIDALSLHIDPLSLHIDPLSLHIDPLVLSALVELGLTESMSFERLSLHIDPLMSLVGLADELDALAAQLGDMDLAELSLHIDPLKFAEIEALVGSLGGIEGLSAQLRSIGETATALNGAYTEYSSLYAAAEDRYGALIEAETGAGFTDGFLAGFLEKHGLSGDGFSGFLAMNEAERTAFLIDLNDQLYTFLGVDHPDYWMSAVNWSPRLSEIAGYGEGVTIGFVDQAFAGNGAVSSAELIHGQVFDDQAHGLAVTGAAAGALDGDGVMGVAPEASVLVANPFDAAGAADEFAVMDAISALGRSGASIINLSLGESGAVFADGWKDVFRDGQVKRSTKDALFVMAAGNDGLVQSDDVRMGGTRGAVDRLILVGALDPSGEIANFSNTPGDACFISRGTCTPMMERFLVAPGQQILVATEDGVSRASGTSFAAPLVSGAAALLQSRWEWLSDNPEETAEILFRTADDLGDPGVDAVYGWGRLNVSASQRPIDVNALTFRTRGGEVSILDAGLSPELMARVNRRATVTAFESIGSTFRDFEIPVGVLEAEAFDPAVTRETAVEQYFGNRVGATTGQTQSVAGLSFSGTGHFTDASPKDSLVMGGEDFGWSLTLEAREPAHGLIVPEGGVAFETHGKLTADRAGMTLAFGHGDGALAFSGSSFAMTSDHDVLTGGVNPMLGLASGGGYVRAAFELSERFTLSGGISARDDADLVVNPFSGVLDERIAGTEGYRATAANAAVAYQLMEGTSLSFGLTALNEEEGFLGGQSVGALSFGETAESRSMTVSMESALGRGLTLALSATAGRTTGSANDDGILAIGQDGVTTTAYQAALTKSGFLGKTDHIRFSFAQPLNIESGALETRSYGVVDRATGELGFLPSVIGLGNAERRYVAEVLYGRPVLSDRASLSVFSQWDSQPLLTPEESAVSTGLRFTIGF</sequence>
<dbReference type="SUPFAM" id="SSF52743">
    <property type="entry name" value="Subtilisin-like"/>
    <property type="match status" value="1"/>
</dbReference>
<evidence type="ECO:0000256" key="1">
    <source>
        <dbReference type="ARBA" id="ARBA00011073"/>
    </source>
</evidence>
<dbReference type="PROSITE" id="PS51892">
    <property type="entry name" value="SUBTILASE"/>
    <property type="match status" value="1"/>
</dbReference>
<feature type="active site" description="Charge relay system" evidence="6">
    <location>
        <position position="536"/>
    </location>
</feature>
<accession>A0A7Y3W420</accession>
<dbReference type="PANTHER" id="PTHR43806">
    <property type="entry name" value="PEPTIDASE S8"/>
    <property type="match status" value="1"/>
</dbReference>
<proteinExistence type="inferred from homology"/>
<reference evidence="9 10" key="1">
    <citation type="submission" date="2020-05" db="EMBL/GenBank/DDBJ databases">
        <title>Parvularcula mediterraneae sp. nov., isolated from polypropylene straw from shallow seawater of the seashore of Laganas in Zakynthos island, Greece.</title>
        <authorList>
            <person name="Szabo I."/>
            <person name="Al-Omari J."/>
            <person name="Rado J."/>
            <person name="Szerdahelyi G.S."/>
        </authorList>
    </citation>
    <scope>NUCLEOTIDE SEQUENCE [LARGE SCALE GENOMIC DNA]</scope>
    <source>
        <strain evidence="9 10">ZS-1/3</strain>
    </source>
</reference>
<dbReference type="CDD" id="cd04848">
    <property type="entry name" value="Peptidases_S8_Autotransporter_serine_protease_like"/>
    <property type="match status" value="1"/>
</dbReference>
<dbReference type="InterPro" id="IPR050131">
    <property type="entry name" value="Peptidase_S8_subtilisin-like"/>
</dbReference>